<dbReference type="PANTHER" id="PTHR35205">
    <property type="entry name" value="NB-ARC AND TPR DOMAIN PROTEIN"/>
    <property type="match status" value="1"/>
</dbReference>
<dbReference type="Proteomes" id="UP001498476">
    <property type="component" value="Unassembled WGS sequence"/>
</dbReference>
<comment type="caution">
    <text evidence="3">The sequence shown here is derived from an EMBL/GenBank/DDBJ whole genome shotgun (WGS) entry which is preliminary data.</text>
</comment>
<organism evidence="3 4">
    <name type="scientific">Neonectria punicea</name>
    <dbReference type="NCBI Taxonomy" id="979145"/>
    <lineage>
        <taxon>Eukaryota</taxon>
        <taxon>Fungi</taxon>
        <taxon>Dikarya</taxon>
        <taxon>Ascomycota</taxon>
        <taxon>Pezizomycotina</taxon>
        <taxon>Sordariomycetes</taxon>
        <taxon>Hypocreomycetidae</taxon>
        <taxon>Hypocreales</taxon>
        <taxon>Nectriaceae</taxon>
        <taxon>Neonectria</taxon>
    </lineage>
</organism>
<reference evidence="3 4" key="1">
    <citation type="journal article" date="2025" name="Microbiol. Resour. Announc.">
        <title>Draft genome sequences for Neonectria magnoliae and Neonectria punicea, canker pathogens of Liriodendron tulipifera and Acer saccharum in West Virginia.</title>
        <authorList>
            <person name="Petronek H.M."/>
            <person name="Kasson M.T."/>
            <person name="Metheny A.M."/>
            <person name="Stauder C.M."/>
            <person name="Lovett B."/>
            <person name="Lynch S.C."/>
            <person name="Garnas J.R."/>
            <person name="Kasson L.R."/>
            <person name="Stajich J.E."/>
        </authorList>
    </citation>
    <scope>NUCLEOTIDE SEQUENCE [LARGE SCALE GENOMIC DNA]</scope>
    <source>
        <strain evidence="3 4">NRRL 64653</strain>
    </source>
</reference>
<evidence type="ECO:0000313" key="3">
    <source>
        <dbReference type="EMBL" id="KAK7413111.1"/>
    </source>
</evidence>
<feature type="compositionally biased region" description="Polar residues" evidence="1">
    <location>
        <begin position="216"/>
        <end position="225"/>
    </location>
</feature>
<feature type="domain" description="DUF7779" evidence="2">
    <location>
        <begin position="467"/>
        <end position="558"/>
    </location>
</feature>
<dbReference type="InterPro" id="IPR056681">
    <property type="entry name" value="DUF7779"/>
</dbReference>
<dbReference type="Gene3D" id="3.40.50.300">
    <property type="entry name" value="P-loop containing nucleotide triphosphate hydrolases"/>
    <property type="match status" value="1"/>
</dbReference>
<keyword evidence="4" id="KW-1185">Reference proteome</keyword>
<evidence type="ECO:0000313" key="4">
    <source>
        <dbReference type="Proteomes" id="UP001498476"/>
    </source>
</evidence>
<dbReference type="InterPro" id="IPR027417">
    <property type="entry name" value="P-loop_NTPase"/>
</dbReference>
<evidence type="ECO:0000259" key="2">
    <source>
        <dbReference type="Pfam" id="PF25000"/>
    </source>
</evidence>
<evidence type="ECO:0000256" key="1">
    <source>
        <dbReference type="SAM" id="MobiDB-lite"/>
    </source>
</evidence>
<accession>A0ABR1GW98</accession>
<sequence length="814" mass="90172">MKTLSNAPLLFIAHGLGGIIAKQATVLLEDQYYNQNVLKQASILAETMLLGAPHPRFDELDQNRMRLDIVLCSIQSLSKNRLEKIREEVAVVAALCTKFQGLTSEAPVWSAYETLEIRYQVMSIFKSRTQVIVDSALATTGLGSEQLFSVDADHRSICKLSLNSPILTTLKGQIQSILQVTEVTAQFGQTDFMATVQARHLWGSTVTGSDMHRTESNQAMSSRQPSPAAATAGSQDITTYEIIPGLHGGPSHFDAVFWVSAATEGKLATSFNAIAAELGLLDPNDYGSSVISRNRVVNWLSNPIKPSHGDGAILEDTHPTSTALAHWLLVFDNADDLGLLTEYWPLGGGGSILITSRDPFAKRYMWSGSGIDLEGFGPEDAARFLQERSRVEKGDLIPAKDAIRLSARPGGLPFPLIRAAGILQQKNMTVDEFLDFYEERAFLTEIYSNQMDSLESQSATGFLDVWSLDKLKASHPEAMALLRILALMDPDSIAEFILICEKPDLKLPENYPSSKEAYEVARQALLKSSLIKRNLDTQHLSIHRIIQDSVVARMTEEDIRTNFEGLIRLLAEAWPWAVSFNHLNSRWSRCGQVFPHIDRVKDHHLDLLKPESSQDTVMTFARLLIDAGWFHLEKGNFEETPVFVDPVIALIENFTAPGALSVLGDAHFCLSGVHGYLRNVDLVRHHSERCLTLRLAVIPSGISLSIAIAYDQVGNYKLLINACEEALELERKSIEVFEALGAGAGDPEQLRMGSYAGNFARCCASIALMRLGRLNDAEAMIMSLWKRQEKLFGLMNKNVSKLRFYLPTFPLTDL</sequence>
<protein>
    <recommendedName>
        <fullName evidence="2">DUF7779 domain-containing protein</fullName>
    </recommendedName>
</protein>
<name>A0ABR1GW98_9HYPO</name>
<dbReference type="EMBL" id="JAZAVJ010000139">
    <property type="protein sequence ID" value="KAK7413111.1"/>
    <property type="molecule type" value="Genomic_DNA"/>
</dbReference>
<gene>
    <name evidence="3" type="ORF">QQX98_007997</name>
</gene>
<dbReference type="PANTHER" id="PTHR35205:SF1">
    <property type="entry name" value="ZU5 DOMAIN-CONTAINING PROTEIN"/>
    <property type="match status" value="1"/>
</dbReference>
<dbReference type="SUPFAM" id="SSF52540">
    <property type="entry name" value="P-loop containing nucleoside triphosphate hydrolases"/>
    <property type="match status" value="1"/>
</dbReference>
<dbReference type="Pfam" id="PF25000">
    <property type="entry name" value="DUF7779"/>
    <property type="match status" value="1"/>
</dbReference>
<feature type="region of interest" description="Disordered" evidence="1">
    <location>
        <begin position="207"/>
        <end position="234"/>
    </location>
</feature>
<proteinExistence type="predicted"/>